<reference evidence="3" key="1">
    <citation type="submission" date="2022-11" db="EMBL/GenBank/DDBJ databases">
        <authorList>
            <person name="Petersen C."/>
        </authorList>
    </citation>
    <scope>NUCLEOTIDE SEQUENCE</scope>
    <source>
        <strain evidence="3">IBT 19713</strain>
    </source>
</reference>
<dbReference type="RefSeq" id="XP_058328257.1">
    <property type="nucleotide sequence ID" value="XM_058477912.1"/>
</dbReference>
<feature type="transmembrane region" description="Helical" evidence="2">
    <location>
        <begin position="9"/>
        <end position="27"/>
    </location>
</feature>
<keyword evidence="2" id="KW-0812">Transmembrane</keyword>
<dbReference type="Gene3D" id="3.40.50.1110">
    <property type="entry name" value="SGNH hydrolase"/>
    <property type="match status" value="1"/>
</dbReference>
<evidence type="ECO:0000256" key="1">
    <source>
        <dbReference type="SAM" id="MobiDB-lite"/>
    </source>
</evidence>
<dbReference type="EMBL" id="JAPQKS010000006">
    <property type="protein sequence ID" value="KAJ5224074.1"/>
    <property type="molecule type" value="Genomic_DNA"/>
</dbReference>
<evidence type="ECO:0000313" key="3">
    <source>
        <dbReference type="EMBL" id="KAJ5224074.1"/>
    </source>
</evidence>
<gene>
    <name evidence="3" type="ORF">N7468_008616</name>
</gene>
<feature type="region of interest" description="Disordered" evidence="1">
    <location>
        <begin position="329"/>
        <end position="349"/>
    </location>
</feature>
<dbReference type="InterPro" id="IPR036514">
    <property type="entry name" value="SGNH_hydro_sf"/>
</dbReference>
<evidence type="ECO:0000313" key="4">
    <source>
        <dbReference type="Proteomes" id="UP001150941"/>
    </source>
</evidence>
<protein>
    <submittedName>
        <fullName evidence="3">Uncharacterized protein</fullName>
    </submittedName>
</protein>
<reference evidence="3" key="2">
    <citation type="journal article" date="2023" name="IMA Fungus">
        <title>Comparative genomic study of the Penicillium genus elucidates a diverse pangenome and 15 lateral gene transfer events.</title>
        <authorList>
            <person name="Petersen C."/>
            <person name="Sorensen T."/>
            <person name="Nielsen M.R."/>
            <person name="Sondergaard T.E."/>
            <person name="Sorensen J.L."/>
            <person name="Fitzpatrick D.A."/>
            <person name="Frisvad J.C."/>
            <person name="Nielsen K.L."/>
        </authorList>
    </citation>
    <scope>NUCLEOTIDE SEQUENCE</scope>
    <source>
        <strain evidence="3">IBT 19713</strain>
    </source>
</reference>
<keyword evidence="4" id="KW-1185">Reference proteome</keyword>
<keyword evidence="2" id="KW-0472">Membrane</keyword>
<accession>A0A9W9TIU0</accession>
<dbReference type="SUPFAM" id="SSF52266">
    <property type="entry name" value="SGNH hydrolase"/>
    <property type="match status" value="1"/>
</dbReference>
<evidence type="ECO:0000256" key="2">
    <source>
        <dbReference type="SAM" id="Phobius"/>
    </source>
</evidence>
<comment type="caution">
    <text evidence="3">The sequence shown here is derived from an EMBL/GenBank/DDBJ whole genome shotgun (WGS) entry which is preliminary data.</text>
</comment>
<keyword evidence="2" id="KW-1133">Transmembrane helix</keyword>
<dbReference type="AlphaFoldDB" id="A0A9W9TIU0"/>
<organism evidence="3 4">
    <name type="scientific">Penicillium chermesinum</name>
    <dbReference type="NCBI Taxonomy" id="63820"/>
    <lineage>
        <taxon>Eukaryota</taxon>
        <taxon>Fungi</taxon>
        <taxon>Dikarya</taxon>
        <taxon>Ascomycota</taxon>
        <taxon>Pezizomycotina</taxon>
        <taxon>Eurotiomycetes</taxon>
        <taxon>Eurotiomycetidae</taxon>
        <taxon>Eurotiales</taxon>
        <taxon>Aspergillaceae</taxon>
        <taxon>Penicillium</taxon>
    </lineage>
</organism>
<dbReference type="Proteomes" id="UP001150941">
    <property type="component" value="Unassembled WGS sequence"/>
</dbReference>
<name>A0A9W9TIU0_9EURO</name>
<dbReference type="GeneID" id="83205215"/>
<sequence>MRFRLGNRFYVLCGVAACSMLYSAWFLSTRTLNDLVSLSSHFETAKTFDRRLVVFGDSWSDNKTNAPEGPIWTDWLCSMFSCHQENLAASMTSLTGKETGAVIDNKELGLVGRLSQMQVAGFDFKTQLEKWLVAEKQTLYGLSEEDLWSRQQRTIFAVSFGVWDIWDLVQKDYDTAVASIDRRMESLLGQLNQLSDRWGSSDIKLILTQTVDVTFLPAFEPTFSTSGTEYKESVKIIAHWNAKMRETLASWDRARGLGANTDPGWENVADGCVESMGFQVMMSKGAGEKARCEHPDKYLFWDGMTLGPSVHRLMGTEIYQGISEAFLNQTPAGERESQTEKRHSRGSAA</sequence>
<proteinExistence type="predicted"/>
<dbReference type="OrthoDB" id="5278722at2759"/>